<organism evidence="2 3">
    <name type="scientific">Dryococelus australis</name>
    <dbReference type="NCBI Taxonomy" id="614101"/>
    <lineage>
        <taxon>Eukaryota</taxon>
        <taxon>Metazoa</taxon>
        <taxon>Ecdysozoa</taxon>
        <taxon>Arthropoda</taxon>
        <taxon>Hexapoda</taxon>
        <taxon>Insecta</taxon>
        <taxon>Pterygota</taxon>
        <taxon>Neoptera</taxon>
        <taxon>Polyneoptera</taxon>
        <taxon>Phasmatodea</taxon>
        <taxon>Verophasmatodea</taxon>
        <taxon>Anareolatae</taxon>
        <taxon>Phasmatidae</taxon>
        <taxon>Eurycanthinae</taxon>
        <taxon>Dryococelus</taxon>
    </lineage>
</organism>
<proteinExistence type="predicted"/>
<protein>
    <recommendedName>
        <fullName evidence="4">Maturase</fullName>
    </recommendedName>
</protein>
<keyword evidence="3" id="KW-1185">Reference proteome</keyword>
<evidence type="ECO:0000313" key="3">
    <source>
        <dbReference type="Proteomes" id="UP001159363"/>
    </source>
</evidence>
<sequence>MTVIEVIMEQRRNERAGETGENLPTNGIVEHNSHMRKSGIHGAEIAFFITEKPHGCGQFREINYISKAHESREKCRPLSKTWRNIITDVARRSTLDRPRASSSARGKKIAIGVIAFGTSPLLRNSHMGIVPDDATGRRVFSRVSRFHRPCISALLHTNLTSPSSALNTSILRADLIPTLSTLLQNLDEYAPPLQTHTLKCLSMASTGIQTPARQWNIRCLHRALNSYLFRPYSLSSGANPLQRLAAINSFNACGLIRVLLYSRFRYRPIPRRNRGTLDVSSTARSLEAEQVAQTRRKRKDSDMPCGQEPSQNSLRRKENHFSAQAVSGFLSGDTQSRPSLSPSQLECGDLRMLTAIDFAPIRRQYGRPRSCFLCALSRINPLPPLPTPPPPGVSSPPLPFTPPAGSYKSPGSSQGPSLEGRRRALWWIAIPPDHNSSKISPSNPQVIKETGEGLSANGTASCPEDEREKSPPVLQPVGWSEPWTQSGDGGRIATKATRQDTLMWFTIAFRGMDEKRGENKRTPEFKGVWGEGGGGIPEENPPPSGIVRHDSDLRKSWSDPAGN</sequence>
<evidence type="ECO:0000313" key="2">
    <source>
        <dbReference type="EMBL" id="KAJ8867746.1"/>
    </source>
</evidence>
<feature type="compositionally biased region" description="Basic and acidic residues" evidence="1">
    <location>
        <begin position="547"/>
        <end position="557"/>
    </location>
</feature>
<feature type="region of interest" description="Disordered" evidence="1">
    <location>
        <begin position="288"/>
        <end position="317"/>
    </location>
</feature>
<feature type="region of interest" description="Disordered" evidence="1">
    <location>
        <begin position="434"/>
        <end position="495"/>
    </location>
</feature>
<dbReference type="Proteomes" id="UP001159363">
    <property type="component" value="Chromosome 14"/>
</dbReference>
<feature type="region of interest" description="Disordered" evidence="1">
    <location>
        <begin position="515"/>
        <end position="563"/>
    </location>
</feature>
<reference evidence="2 3" key="1">
    <citation type="submission" date="2023-02" db="EMBL/GenBank/DDBJ databases">
        <title>LHISI_Scaffold_Assembly.</title>
        <authorList>
            <person name="Stuart O.P."/>
            <person name="Cleave R."/>
            <person name="Magrath M.J.L."/>
            <person name="Mikheyev A.S."/>
        </authorList>
    </citation>
    <scope>NUCLEOTIDE SEQUENCE [LARGE SCALE GENOMIC DNA]</scope>
    <source>
        <strain evidence="2">Daus_M_001</strain>
        <tissue evidence="2">Leg muscle</tissue>
    </source>
</reference>
<feature type="compositionally biased region" description="Pro residues" evidence="1">
    <location>
        <begin position="385"/>
        <end position="402"/>
    </location>
</feature>
<comment type="caution">
    <text evidence="2">The sequence shown here is derived from an EMBL/GenBank/DDBJ whole genome shotgun (WGS) entry which is preliminary data.</text>
</comment>
<name>A0ABQ9G8A1_9NEOP</name>
<feature type="compositionally biased region" description="Basic and acidic residues" evidence="1">
    <location>
        <begin position="515"/>
        <end position="524"/>
    </location>
</feature>
<gene>
    <name evidence="2" type="ORF">PR048_031549</name>
</gene>
<dbReference type="EMBL" id="JARBHB010000015">
    <property type="protein sequence ID" value="KAJ8867746.1"/>
    <property type="molecule type" value="Genomic_DNA"/>
</dbReference>
<accession>A0ABQ9G8A1</accession>
<feature type="region of interest" description="Disordered" evidence="1">
    <location>
        <begin position="385"/>
        <end position="418"/>
    </location>
</feature>
<evidence type="ECO:0008006" key="4">
    <source>
        <dbReference type="Google" id="ProtNLM"/>
    </source>
</evidence>
<evidence type="ECO:0000256" key="1">
    <source>
        <dbReference type="SAM" id="MobiDB-lite"/>
    </source>
</evidence>